<feature type="domain" description="ABC transmembrane type-1" evidence="9">
    <location>
        <begin position="84"/>
        <end position="183"/>
    </location>
</feature>
<evidence type="ECO:0000313" key="11">
    <source>
        <dbReference type="Proteomes" id="UP000692954"/>
    </source>
</evidence>
<dbReference type="GO" id="GO:0016020">
    <property type="term" value="C:membrane"/>
    <property type="evidence" value="ECO:0007669"/>
    <property type="project" value="UniProtKB-SubCell"/>
</dbReference>
<organism evidence="10 11">
    <name type="scientific">Paramecium sonneborni</name>
    <dbReference type="NCBI Taxonomy" id="65129"/>
    <lineage>
        <taxon>Eukaryota</taxon>
        <taxon>Sar</taxon>
        <taxon>Alveolata</taxon>
        <taxon>Ciliophora</taxon>
        <taxon>Intramacronucleata</taxon>
        <taxon>Oligohymenophorea</taxon>
        <taxon>Peniculida</taxon>
        <taxon>Parameciidae</taxon>
        <taxon>Paramecium</taxon>
    </lineage>
</organism>
<evidence type="ECO:0000259" key="9">
    <source>
        <dbReference type="PROSITE" id="PS50929"/>
    </source>
</evidence>
<dbReference type="Pfam" id="PF00664">
    <property type="entry name" value="ABC_membrane"/>
    <property type="match status" value="1"/>
</dbReference>
<keyword evidence="11" id="KW-1185">Reference proteome</keyword>
<dbReference type="PROSITE" id="PS50929">
    <property type="entry name" value="ABC_TM1F"/>
    <property type="match status" value="1"/>
</dbReference>
<evidence type="ECO:0000256" key="7">
    <source>
        <dbReference type="ARBA" id="ARBA00023136"/>
    </source>
</evidence>
<evidence type="ECO:0000256" key="6">
    <source>
        <dbReference type="ARBA" id="ARBA00022989"/>
    </source>
</evidence>
<dbReference type="GO" id="GO:0140359">
    <property type="term" value="F:ABC-type transporter activity"/>
    <property type="evidence" value="ECO:0007669"/>
    <property type="project" value="InterPro"/>
</dbReference>
<dbReference type="InterPro" id="IPR003439">
    <property type="entry name" value="ABC_transporter-like_ATP-bd"/>
</dbReference>
<dbReference type="OrthoDB" id="6500128at2759"/>
<evidence type="ECO:0000256" key="5">
    <source>
        <dbReference type="ARBA" id="ARBA00022840"/>
    </source>
</evidence>
<accession>A0A8S1QY37</accession>
<keyword evidence="4" id="KW-0547">Nucleotide-binding</keyword>
<keyword evidence="5" id="KW-0067">ATP-binding</keyword>
<sequence length="367" mass="44457">MMVFEILEVLQKPLSRSKKNSQRKSRIFQEFICYLDLSIFVRINDLLENQLKNRICIFLNNDKQKLIQNELKIQIRETIYQSTVYMLIPLFIYFFLSWWIQQLYVQASRELQRLESISKSPILSLFGECINGQSYMKVFKKESKFIEKLSDNMDVNRKVFLEMIEFQVWFMLILGLVKLFVNAQWPQYIVYFILFLFLLWQDYYSYMQHKQMEMFQNVFKHLVNYNWDWYHLKDVWYLERLNQQQQVLNNHLQESHFENYLDHWPKQGRIDYINYSVRYREGLKPALKNLNFTIDPQDKIGVIGRTVAGKSTVTLTLLRILEALDGKIVIDNVDISTISLKQLREHITMIMKGDFERKHLSFKLKNR</sequence>
<feature type="transmembrane region" description="Helical" evidence="8">
    <location>
        <begin position="159"/>
        <end position="181"/>
    </location>
</feature>
<name>A0A8S1QY37_9CILI</name>
<evidence type="ECO:0000256" key="4">
    <source>
        <dbReference type="ARBA" id="ARBA00022741"/>
    </source>
</evidence>
<reference evidence="10" key="1">
    <citation type="submission" date="2021-01" db="EMBL/GenBank/DDBJ databases">
        <authorList>
            <consortium name="Genoscope - CEA"/>
            <person name="William W."/>
        </authorList>
    </citation>
    <scope>NUCLEOTIDE SEQUENCE</scope>
</reference>
<dbReference type="PANTHER" id="PTHR24223">
    <property type="entry name" value="ATP-BINDING CASSETTE SUB-FAMILY C"/>
    <property type="match status" value="1"/>
</dbReference>
<comment type="subcellular location">
    <subcellularLocation>
        <location evidence="1">Membrane</location>
        <topology evidence="1">Multi-pass membrane protein</topology>
    </subcellularLocation>
</comment>
<comment type="caution">
    <text evidence="10">The sequence shown here is derived from an EMBL/GenBank/DDBJ whole genome shotgun (WGS) entry which is preliminary data.</text>
</comment>
<proteinExistence type="inferred from homology"/>
<evidence type="ECO:0000256" key="1">
    <source>
        <dbReference type="ARBA" id="ARBA00004141"/>
    </source>
</evidence>
<keyword evidence="7 8" id="KW-0472">Membrane</keyword>
<keyword evidence="3 8" id="KW-0812">Transmembrane</keyword>
<protein>
    <recommendedName>
        <fullName evidence="9">ABC transmembrane type-1 domain-containing protein</fullName>
    </recommendedName>
</protein>
<evidence type="ECO:0000256" key="8">
    <source>
        <dbReference type="SAM" id="Phobius"/>
    </source>
</evidence>
<dbReference type="Proteomes" id="UP000692954">
    <property type="component" value="Unassembled WGS sequence"/>
</dbReference>
<feature type="transmembrane region" description="Helical" evidence="8">
    <location>
        <begin position="187"/>
        <end position="206"/>
    </location>
</feature>
<dbReference type="InterPro" id="IPR050173">
    <property type="entry name" value="ABC_transporter_C-like"/>
</dbReference>
<gene>
    <name evidence="10" type="ORF">PSON_ATCC_30995.1.T1230094</name>
</gene>
<dbReference type="GO" id="GO:0005524">
    <property type="term" value="F:ATP binding"/>
    <property type="evidence" value="ECO:0007669"/>
    <property type="project" value="UniProtKB-KW"/>
</dbReference>
<keyword evidence="6 8" id="KW-1133">Transmembrane helix</keyword>
<dbReference type="EMBL" id="CAJJDN010000123">
    <property type="protein sequence ID" value="CAD8119914.1"/>
    <property type="molecule type" value="Genomic_DNA"/>
</dbReference>
<dbReference type="Pfam" id="PF00005">
    <property type="entry name" value="ABC_tran"/>
    <property type="match status" value="1"/>
</dbReference>
<evidence type="ECO:0000313" key="10">
    <source>
        <dbReference type="EMBL" id="CAD8119914.1"/>
    </source>
</evidence>
<dbReference type="PANTHER" id="PTHR24223:SF456">
    <property type="entry name" value="MULTIDRUG RESISTANCE-ASSOCIATED PROTEIN LETHAL(2)03659"/>
    <property type="match status" value="1"/>
</dbReference>
<evidence type="ECO:0000256" key="2">
    <source>
        <dbReference type="ARBA" id="ARBA00009726"/>
    </source>
</evidence>
<feature type="transmembrane region" description="Helical" evidence="8">
    <location>
        <begin position="82"/>
        <end position="100"/>
    </location>
</feature>
<dbReference type="GO" id="GO:0016887">
    <property type="term" value="F:ATP hydrolysis activity"/>
    <property type="evidence" value="ECO:0007669"/>
    <property type="project" value="InterPro"/>
</dbReference>
<dbReference type="AlphaFoldDB" id="A0A8S1QY37"/>
<comment type="similarity">
    <text evidence="2">Belongs to the ABC transporter superfamily. ABCC family. Conjugate transporter (TC 3.A.1.208) subfamily.</text>
</comment>
<dbReference type="InterPro" id="IPR011527">
    <property type="entry name" value="ABC1_TM_dom"/>
</dbReference>
<evidence type="ECO:0000256" key="3">
    <source>
        <dbReference type="ARBA" id="ARBA00022692"/>
    </source>
</evidence>